<organism evidence="3">
    <name type="scientific">Homalodisca liturata</name>
    <dbReference type="NCBI Taxonomy" id="320908"/>
    <lineage>
        <taxon>Eukaryota</taxon>
        <taxon>Metazoa</taxon>
        <taxon>Ecdysozoa</taxon>
        <taxon>Arthropoda</taxon>
        <taxon>Hexapoda</taxon>
        <taxon>Insecta</taxon>
        <taxon>Pterygota</taxon>
        <taxon>Neoptera</taxon>
        <taxon>Paraneoptera</taxon>
        <taxon>Hemiptera</taxon>
        <taxon>Auchenorrhyncha</taxon>
        <taxon>Membracoidea</taxon>
        <taxon>Cicadellidae</taxon>
        <taxon>Cicadellinae</taxon>
        <taxon>Proconiini</taxon>
        <taxon>Homalodisca</taxon>
    </lineage>
</organism>
<name>A0A1B6IQ62_9HEMI</name>
<sequence>MLRWLTGTHRKSRDWVTDDPLATIAVHRPSQVYAVTRVNPIFIEEDVRRRGTFLCSGTGGGGGKSGSSGYESQRSSCAWSGEEAADHILENPALAKSILIAGVARGGVLTTIPEGRVDYCIPRPIWPRYEDRQRKPPAVRVDGDPGRSYRKMRKTGRKMRMEERSPYDLLRELSETINLAVDQNKEIPAEEILRDIGNKINKSLDAFASHNLSSGRLDSEKLATNKISSERLSSENAISRLSVSLKRSEPAAAVGGAFSHSGSSGSDCDLEAGRLSLLKRLGRFPPGEPLYDLAQGSTSSSSSGFSDLTPTPPSSASSRPFGPVFLHENPASVPTRMRNAMIYESLQCRSPGGYEKLRAEQRVDLDNQWIVCEKNTAADTAEKDICVFPGLRSPDFTLDGQQAEVLMRRLAASKRQRCWCRLLTTALGFFFFIFSVVVVSMMLTKGKRMFGSL</sequence>
<evidence type="ECO:0000256" key="1">
    <source>
        <dbReference type="SAM" id="MobiDB-lite"/>
    </source>
</evidence>
<proteinExistence type="predicted"/>
<reference evidence="3" key="1">
    <citation type="submission" date="2015-11" db="EMBL/GenBank/DDBJ databases">
        <title>De novo transcriptome assembly of four potential Pierce s Disease insect vectors from Arizona vineyards.</title>
        <authorList>
            <person name="Tassone E.E."/>
        </authorList>
    </citation>
    <scope>NUCLEOTIDE SEQUENCE</scope>
</reference>
<keyword evidence="2" id="KW-0812">Transmembrane</keyword>
<keyword evidence="2" id="KW-0472">Membrane</keyword>
<dbReference type="EMBL" id="GECU01018679">
    <property type="protein sequence ID" value="JAS89027.1"/>
    <property type="molecule type" value="Transcribed_RNA"/>
</dbReference>
<accession>A0A1B6IQ62</accession>
<feature type="region of interest" description="Disordered" evidence="1">
    <location>
        <begin position="134"/>
        <end position="162"/>
    </location>
</feature>
<feature type="transmembrane region" description="Helical" evidence="2">
    <location>
        <begin position="422"/>
        <end position="443"/>
    </location>
</feature>
<evidence type="ECO:0000256" key="2">
    <source>
        <dbReference type="SAM" id="Phobius"/>
    </source>
</evidence>
<gene>
    <name evidence="3" type="ORF">g.25321</name>
</gene>
<protein>
    <submittedName>
        <fullName evidence="3">Uncharacterized protein</fullName>
    </submittedName>
</protein>
<feature type="compositionally biased region" description="Low complexity" evidence="1">
    <location>
        <begin position="296"/>
        <end position="306"/>
    </location>
</feature>
<dbReference type="AlphaFoldDB" id="A0A1B6IQ62"/>
<keyword evidence="2" id="KW-1133">Transmembrane helix</keyword>
<evidence type="ECO:0000313" key="3">
    <source>
        <dbReference type="EMBL" id="JAS89027.1"/>
    </source>
</evidence>
<feature type="region of interest" description="Disordered" evidence="1">
    <location>
        <begin position="289"/>
        <end position="323"/>
    </location>
</feature>
<feature type="compositionally biased region" description="Basic residues" evidence="1">
    <location>
        <begin position="148"/>
        <end position="158"/>
    </location>
</feature>